<evidence type="ECO:0000256" key="1">
    <source>
        <dbReference type="ARBA" id="ARBA00009986"/>
    </source>
</evidence>
<dbReference type="InterPro" id="IPR016160">
    <property type="entry name" value="Ald_DH_CS_CYS"/>
</dbReference>
<dbReference type="RefSeq" id="WP_025606568.1">
    <property type="nucleotide sequence ID" value="NZ_CP021235.1"/>
</dbReference>
<sequence length="475" mass="53875">MPTPHSAQTASPPAETDERHIRDLVQKQRTFFSSGKTLDISFRKERLRQLQQVIRQHEQELFDAMFADFHKPELESYATEVGFVELELKQTLQHLHKWARPRRVKESFINFPSRSYIHTEPYGVSLIIGPWNYPFQLLLNPLIGSMAAGNCAVVKPSELTPTTSAVVAKMIRNNFEEEYLAVVEGGVPSTQHLLSQRFDYIFFTGSTQVGKIVMQAAAEHLTPLTLELGGKSPAIVAEDADLELAARRITWGKFLNAGQTCVAPDYLLVQEQVKEELIQRINQCIGEFYGSDPMQSHDYARIVNDRHFHRLSGFLKDGLVRSGGQTDAPSRYIAPTVLDQVTWQHPVMQEEIFGPILPVITVENMQEAIRVVNAHEKPLALYFFSSNKEQQQHLLKYTHFGGGCINDTISHLINPNLPFGGVGGSGMGSYHGQNSFDVFSHQKSVLHRGTWLDLPLRYPPYQNRLPMLRKLFNWL</sequence>
<dbReference type="FunFam" id="3.40.309.10:FF:000003">
    <property type="entry name" value="Aldehyde dehydrogenase"/>
    <property type="match status" value="1"/>
</dbReference>
<evidence type="ECO:0000313" key="9">
    <source>
        <dbReference type="EMBL" id="ARS35609.1"/>
    </source>
</evidence>
<evidence type="ECO:0000256" key="2">
    <source>
        <dbReference type="ARBA" id="ARBA00023002"/>
    </source>
</evidence>
<name>A0A1X9YRW4_9BACT</name>
<feature type="active site" evidence="5">
    <location>
        <position position="261"/>
    </location>
</feature>
<feature type="active site" evidence="5 6">
    <location>
        <position position="227"/>
    </location>
</feature>
<dbReference type="AlphaFoldDB" id="A0A1X9YRW4"/>
<protein>
    <recommendedName>
        <fullName evidence="4">Aldehyde dehydrogenase</fullName>
    </recommendedName>
</protein>
<dbReference type="SUPFAM" id="SSF53720">
    <property type="entry name" value="ALDH-like"/>
    <property type="match status" value="1"/>
</dbReference>
<evidence type="ECO:0000313" key="10">
    <source>
        <dbReference type="Proteomes" id="UP000266292"/>
    </source>
</evidence>
<gene>
    <name evidence="9" type="ORF">CA264_09240</name>
</gene>
<dbReference type="STRING" id="709015.GCA_000472485_01861"/>
<dbReference type="GO" id="GO:0005737">
    <property type="term" value="C:cytoplasm"/>
    <property type="evidence" value="ECO:0007669"/>
    <property type="project" value="TreeGrafter"/>
</dbReference>
<evidence type="ECO:0000256" key="6">
    <source>
        <dbReference type="PROSITE-ProRule" id="PRU10007"/>
    </source>
</evidence>
<reference evidence="10" key="1">
    <citation type="submission" date="2017-05" db="EMBL/GenBank/DDBJ databases">
        <authorList>
            <person name="Ray J."/>
            <person name="Price M."/>
            <person name="Deutschbauer A."/>
        </authorList>
    </citation>
    <scope>NUCLEOTIDE SEQUENCE [LARGE SCALE GENOMIC DNA]</scope>
    <source>
        <strain evidence="10">DSM 19842</strain>
    </source>
</reference>
<accession>A0A1X9YRW4</accession>
<dbReference type="PANTHER" id="PTHR43570">
    <property type="entry name" value="ALDEHYDE DEHYDROGENASE"/>
    <property type="match status" value="1"/>
</dbReference>
<dbReference type="GO" id="GO:0006081">
    <property type="term" value="P:aldehyde metabolic process"/>
    <property type="evidence" value="ECO:0007669"/>
    <property type="project" value="InterPro"/>
</dbReference>
<evidence type="ECO:0000256" key="5">
    <source>
        <dbReference type="PIRSR" id="PIRSR036492-1"/>
    </source>
</evidence>
<keyword evidence="2 4" id="KW-0560">Oxidoreductase</keyword>
<dbReference type="EMBL" id="CP021235">
    <property type="protein sequence ID" value="ARS35609.1"/>
    <property type="molecule type" value="Genomic_DNA"/>
</dbReference>
<evidence type="ECO:0000259" key="8">
    <source>
        <dbReference type="Pfam" id="PF00171"/>
    </source>
</evidence>
<dbReference type="InterPro" id="IPR016163">
    <property type="entry name" value="Ald_DH_C"/>
</dbReference>
<dbReference type="PROSITE" id="PS00687">
    <property type="entry name" value="ALDEHYDE_DEHYDR_GLU"/>
    <property type="match status" value="1"/>
</dbReference>
<keyword evidence="3" id="KW-0520">NAD</keyword>
<dbReference type="Proteomes" id="UP000266292">
    <property type="component" value="Chromosome"/>
</dbReference>
<comment type="similarity">
    <text evidence="1 4 7">Belongs to the aldehyde dehydrogenase family.</text>
</comment>
<dbReference type="CDD" id="cd07136">
    <property type="entry name" value="ALDH_YwdH-P39616"/>
    <property type="match status" value="1"/>
</dbReference>
<dbReference type="Gene3D" id="3.40.309.10">
    <property type="entry name" value="Aldehyde Dehydrogenase, Chain A, domain 2"/>
    <property type="match status" value="1"/>
</dbReference>
<dbReference type="InterPro" id="IPR015590">
    <property type="entry name" value="Aldehyde_DH_dom"/>
</dbReference>
<dbReference type="Pfam" id="PF00171">
    <property type="entry name" value="Aldedh"/>
    <property type="match status" value="1"/>
</dbReference>
<dbReference type="FunFam" id="3.40.605.10:FF:000004">
    <property type="entry name" value="Aldehyde dehydrogenase"/>
    <property type="match status" value="1"/>
</dbReference>
<dbReference type="PIRSF" id="PIRSF036492">
    <property type="entry name" value="ALDH"/>
    <property type="match status" value="1"/>
</dbReference>
<dbReference type="Gene3D" id="3.40.605.10">
    <property type="entry name" value="Aldehyde Dehydrogenase, Chain A, domain 1"/>
    <property type="match status" value="1"/>
</dbReference>
<dbReference type="PROSITE" id="PS00070">
    <property type="entry name" value="ALDEHYDE_DEHYDR_CYS"/>
    <property type="match status" value="1"/>
</dbReference>
<dbReference type="PANTHER" id="PTHR43570:SF16">
    <property type="entry name" value="ALDEHYDE DEHYDROGENASE TYPE III, ISOFORM Q"/>
    <property type="match status" value="1"/>
</dbReference>
<dbReference type="GO" id="GO:0004029">
    <property type="term" value="F:aldehyde dehydrogenase (NAD+) activity"/>
    <property type="evidence" value="ECO:0007669"/>
    <property type="project" value="TreeGrafter"/>
</dbReference>
<dbReference type="InterPro" id="IPR012394">
    <property type="entry name" value="Aldehyde_DH_NAD(P)"/>
</dbReference>
<dbReference type="InterPro" id="IPR029510">
    <property type="entry name" value="Ald_DH_CS_GLU"/>
</dbReference>
<feature type="domain" description="Aldehyde dehydrogenase" evidence="8">
    <location>
        <begin position="4"/>
        <end position="445"/>
    </location>
</feature>
<dbReference type="OrthoDB" id="9762913at2"/>
<dbReference type="InterPro" id="IPR016161">
    <property type="entry name" value="Ald_DH/histidinol_DH"/>
</dbReference>
<evidence type="ECO:0000256" key="7">
    <source>
        <dbReference type="RuleBase" id="RU003345"/>
    </source>
</evidence>
<evidence type="ECO:0000256" key="3">
    <source>
        <dbReference type="ARBA" id="ARBA00023027"/>
    </source>
</evidence>
<organism evidence="9 10">
    <name type="scientific">Pontibacter actiniarum</name>
    <dbReference type="NCBI Taxonomy" id="323450"/>
    <lineage>
        <taxon>Bacteria</taxon>
        <taxon>Pseudomonadati</taxon>
        <taxon>Bacteroidota</taxon>
        <taxon>Cytophagia</taxon>
        <taxon>Cytophagales</taxon>
        <taxon>Hymenobacteraceae</taxon>
        <taxon>Pontibacter</taxon>
    </lineage>
</organism>
<proteinExistence type="inferred from homology"/>
<evidence type="ECO:0000256" key="4">
    <source>
        <dbReference type="PIRNR" id="PIRNR036492"/>
    </source>
</evidence>
<dbReference type="KEGG" id="pact:CA264_09240"/>
<dbReference type="InterPro" id="IPR016162">
    <property type="entry name" value="Ald_DH_N"/>
</dbReference>
<keyword evidence="10" id="KW-1185">Reference proteome</keyword>